<dbReference type="EMBL" id="JAROKS010000015">
    <property type="protein sequence ID" value="KAK1795761.1"/>
    <property type="molecule type" value="Genomic_DNA"/>
</dbReference>
<evidence type="ECO:0000313" key="2">
    <source>
        <dbReference type="Proteomes" id="UP001239994"/>
    </source>
</evidence>
<dbReference type="AlphaFoldDB" id="A0AAD8ZD40"/>
<reference evidence="1" key="1">
    <citation type="submission" date="2023-03" db="EMBL/GenBank/DDBJ databases">
        <title>Electrophorus voltai genome.</title>
        <authorList>
            <person name="Bian C."/>
        </authorList>
    </citation>
    <scope>NUCLEOTIDE SEQUENCE</scope>
    <source>
        <strain evidence="1">CB-2022</strain>
        <tissue evidence="1">Muscle</tissue>
    </source>
</reference>
<dbReference type="PANTHER" id="PTHR34488:SF1">
    <property type="entry name" value="SI:CH211-245H14.1-RELATED"/>
    <property type="match status" value="1"/>
</dbReference>
<evidence type="ECO:0000313" key="1">
    <source>
        <dbReference type="EMBL" id="KAK1795761.1"/>
    </source>
</evidence>
<comment type="caution">
    <text evidence="1">The sequence shown here is derived from an EMBL/GenBank/DDBJ whole genome shotgun (WGS) entry which is preliminary data.</text>
</comment>
<proteinExistence type="predicted"/>
<gene>
    <name evidence="1" type="ORF">P4O66_008828</name>
</gene>
<name>A0AAD8ZD40_9TELE</name>
<keyword evidence="2" id="KW-1185">Reference proteome</keyword>
<accession>A0AAD8ZD40</accession>
<organism evidence="1 2">
    <name type="scientific">Electrophorus voltai</name>
    <dbReference type="NCBI Taxonomy" id="2609070"/>
    <lineage>
        <taxon>Eukaryota</taxon>
        <taxon>Metazoa</taxon>
        <taxon>Chordata</taxon>
        <taxon>Craniata</taxon>
        <taxon>Vertebrata</taxon>
        <taxon>Euteleostomi</taxon>
        <taxon>Actinopterygii</taxon>
        <taxon>Neopterygii</taxon>
        <taxon>Teleostei</taxon>
        <taxon>Ostariophysi</taxon>
        <taxon>Gymnotiformes</taxon>
        <taxon>Gymnotoidei</taxon>
        <taxon>Gymnotidae</taxon>
        <taxon>Electrophorus</taxon>
    </lineage>
</organism>
<dbReference type="PANTHER" id="PTHR34488">
    <property type="entry name" value="SI:CH211-245H14.1-RELATED"/>
    <property type="match status" value="1"/>
</dbReference>
<dbReference type="Proteomes" id="UP001239994">
    <property type="component" value="Unassembled WGS sequence"/>
</dbReference>
<protein>
    <submittedName>
        <fullName evidence="1">Uncharacterized protein</fullName>
    </submittedName>
</protein>
<sequence length="243" mass="27533">MLNHSSTRKANKDLRERIEKLCVSVKPVLQDADIDDTQLLTLTREDLNELFPGHRNFQLRKRIMELLTEEVQEPVGPGKSTLVNTLRNFIQRNDRGEPAAESIWKEYLCALRNVEKQLTAALDFLKSHIELMENLSEVPMQEAASSSEFTLYERYAERGNQNLHATSHCIHFSLPVKIHSVVCGNTLGAHDMILRHLQSVEHTSAEDCRVILVFCPIASRPGTDIEAAIRKVPGTLQILTLTE</sequence>